<keyword evidence="2 5" id="KW-0689">Ribosomal protein</keyword>
<dbReference type="SUPFAM" id="SSF46561">
    <property type="entry name" value="Ribosomal protein L29 (L29p)"/>
    <property type="match status" value="1"/>
</dbReference>
<protein>
    <recommendedName>
        <fullName evidence="4 5">Large ribosomal subunit protein uL29</fullName>
    </recommendedName>
</protein>
<name>A0A2W7RWT0_9BACT</name>
<dbReference type="Proteomes" id="UP000249720">
    <property type="component" value="Unassembled WGS sequence"/>
</dbReference>
<evidence type="ECO:0000256" key="2">
    <source>
        <dbReference type="ARBA" id="ARBA00022980"/>
    </source>
</evidence>
<reference evidence="6 7" key="1">
    <citation type="submission" date="2018-06" db="EMBL/GenBank/DDBJ databases">
        <title>Genomic Encyclopedia of Archaeal and Bacterial Type Strains, Phase II (KMG-II): from individual species to whole genera.</title>
        <authorList>
            <person name="Goeker M."/>
        </authorList>
    </citation>
    <scope>NUCLEOTIDE SEQUENCE [LARGE SCALE GENOMIC DNA]</scope>
    <source>
        <strain evidence="6 7">DSM 23241</strain>
    </source>
</reference>
<dbReference type="GO" id="GO:0005840">
    <property type="term" value="C:ribosome"/>
    <property type="evidence" value="ECO:0007669"/>
    <property type="project" value="UniProtKB-KW"/>
</dbReference>
<dbReference type="NCBIfam" id="TIGR00012">
    <property type="entry name" value="L29"/>
    <property type="match status" value="1"/>
</dbReference>
<dbReference type="Pfam" id="PF00831">
    <property type="entry name" value="Ribosomal_L29"/>
    <property type="match status" value="1"/>
</dbReference>
<proteinExistence type="inferred from homology"/>
<dbReference type="HAMAP" id="MF_00374">
    <property type="entry name" value="Ribosomal_uL29"/>
    <property type="match status" value="1"/>
</dbReference>
<dbReference type="GO" id="GO:1990904">
    <property type="term" value="C:ribonucleoprotein complex"/>
    <property type="evidence" value="ECO:0007669"/>
    <property type="project" value="UniProtKB-KW"/>
</dbReference>
<dbReference type="InterPro" id="IPR001854">
    <property type="entry name" value="Ribosomal_uL29"/>
</dbReference>
<dbReference type="Gene3D" id="1.10.287.310">
    <property type="match status" value="1"/>
</dbReference>
<dbReference type="OrthoDB" id="5296761at2"/>
<dbReference type="RefSeq" id="WP_111293916.1">
    <property type="nucleotide sequence ID" value="NZ_QKZV01000002.1"/>
</dbReference>
<evidence type="ECO:0000256" key="5">
    <source>
        <dbReference type="HAMAP-Rule" id="MF_00374"/>
    </source>
</evidence>
<dbReference type="InterPro" id="IPR018254">
    <property type="entry name" value="Ribosomal_uL29_CS"/>
</dbReference>
<keyword evidence="3 5" id="KW-0687">Ribonucleoprotein</keyword>
<dbReference type="AlphaFoldDB" id="A0A2W7RWT0"/>
<dbReference type="PROSITE" id="PS00579">
    <property type="entry name" value="RIBOSOMAL_L29"/>
    <property type="match status" value="1"/>
</dbReference>
<evidence type="ECO:0000313" key="6">
    <source>
        <dbReference type="EMBL" id="PZX64774.1"/>
    </source>
</evidence>
<keyword evidence="7" id="KW-1185">Reference proteome</keyword>
<evidence type="ECO:0000256" key="4">
    <source>
        <dbReference type="ARBA" id="ARBA00035204"/>
    </source>
</evidence>
<evidence type="ECO:0000256" key="1">
    <source>
        <dbReference type="ARBA" id="ARBA00009254"/>
    </source>
</evidence>
<comment type="caution">
    <text evidence="6">The sequence shown here is derived from an EMBL/GenBank/DDBJ whole genome shotgun (WGS) entry which is preliminary data.</text>
</comment>
<dbReference type="GO" id="GO:0003735">
    <property type="term" value="F:structural constituent of ribosome"/>
    <property type="evidence" value="ECO:0007669"/>
    <property type="project" value="InterPro"/>
</dbReference>
<gene>
    <name evidence="5" type="primary">rpmC</name>
    <name evidence="6" type="ORF">LX80_00975</name>
</gene>
<dbReference type="InterPro" id="IPR036049">
    <property type="entry name" value="Ribosomal_uL29_sf"/>
</dbReference>
<evidence type="ECO:0000256" key="3">
    <source>
        <dbReference type="ARBA" id="ARBA00023274"/>
    </source>
</evidence>
<organism evidence="6 7">
    <name type="scientific">Hydrotalea sandarakina</name>
    <dbReference type="NCBI Taxonomy" id="1004304"/>
    <lineage>
        <taxon>Bacteria</taxon>
        <taxon>Pseudomonadati</taxon>
        <taxon>Bacteroidota</taxon>
        <taxon>Chitinophagia</taxon>
        <taxon>Chitinophagales</taxon>
        <taxon>Chitinophagaceae</taxon>
        <taxon>Hydrotalea</taxon>
    </lineage>
</organism>
<dbReference type="CDD" id="cd00427">
    <property type="entry name" value="Ribosomal_L29_HIP"/>
    <property type="match status" value="1"/>
</dbReference>
<comment type="similarity">
    <text evidence="1 5">Belongs to the universal ribosomal protein uL29 family.</text>
</comment>
<evidence type="ECO:0000313" key="7">
    <source>
        <dbReference type="Proteomes" id="UP000249720"/>
    </source>
</evidence>
<accession>A0A2W7RWT0</accession>
<dbReference type="GO" id="GO:0006412">
    <property type="term" value="P:translation"/>
    <property type="evidence" value="ECO:0007669"/>
    <property type="project" value="UniProtKB-UniRule"/>
</dbReference>
<sequence length="69" mass="8018">MAKKIDFNKSLREMTETEIKARIEEDTLRLKKLEFAHAISPLENPMSIRELRKDIARLKTALHIKASAK</sequence>
<dbReference type="EMBL" id="QKZV01000002">
    <property type="protein sequence ID" value="PZX64774.1"/>
    <property type="molecule type" value="Genomic_DNA"/>
</dbReference>